<protein>
    <recommendedName>
        <fullName evidence="7">Outer membrane lipoprotein carrier protein LolA</fullName>
    </recommendedName>
</protein>
<dbReference type="AlphaFoldDB" id="A0AAU9D4L7"/>
<dbReference type="SUPFAM" id="SSF89392">
    <property type="entry name" value="Prokaryotic lipoproteins and lipoprotein localization factors"/>
    <property type="match status" value="1"/>
</dbReference>
<proteinExistence type="predicted"/>
<keyword evidence="4" id="KW-0653">Protein transport</keyword>
<accession>A0AAU9D4L7</accession>
<dbReference type="GO" id="GO:0015031">
    <property type="term" value="P:protein transport"/>
    <property type="evidence" value="ECO:0007669"/>
    <property type="project" value="UniProtKB-KW"/>
</dbReference>
<dbReference type="EMBL" id="AP024718">
    <property type="protein sequence ID" value="BCX89889.1"/>
    <property type="molecule type" value="Genomic_DNA"/>
</dbReference>
<dbReference type="InterPro" id="IPR029046">
    <property type="entry name" value="LolA/LolB/LppX"/>
</dbReference>
<evidence type="ECO:0000313" key="6">
    <source>
        <dbReference type="Proteomes" id="UP001321450"/>
    </source>
</evidence>
<dbReference type="InterPro" id="IPR004564">
    <property type="entry name" value="OM_lipoprot_carrier_LolA-like"/>
</dbReference>
<evidence type="ECO:0000256" key="2">
    <source>
        <dbReference type="ARBA" id="ARBA00022448"/>
    </source>
</evidence>
<dbReference type="Proteomes" id="UP001321450">
    <property type="component" value="Chromosome"/>
</dbReference>
<keyword evidence="6" id="KW-1185">Reference proteome</keyword>
<evidence type="ECO:0000256" key="3">
    <source>
        <dbReference type="ARBA" id="ARBA00022729"/>
    </source>
</evidence>
<evidence type="ECO:0000256" key="4">
    <source>
        <dbReference type="ARBA" id="ARBA00022927"/>
    </source>
</evidence>
<keyword evidence="3" id="KW-0732">Signal</keyword>
<organism evidence="5 6">
    <name type="scientific">Methylomarinovum tepidoasis</name>
    <dbReference type="NCBI Taxonomy" id="2840183"/>
    <lineage>
        <taxon>Bacteria</taxon>
        <taxon>Pseudomonadati</taxon>
        <taxon>Pseudomonadota</taxon>
        <taxon>Gammaproteobacteria</taxon>
        <taxon>Methylococcales</taxon>
        <taxon>Methylothermaceae</taxon>
        <taxon>Methylomarinovum</taxon>
    </lineage>
</organism>
<evidence type="ECO:0008006" key="7">
    <source>
        <dbReference type="Google" id="ProtNLM"/>
    </source>
</evidence>
<gene>
    <name evidence="5" type="ORF">MIN45_P2263</name>
</gene>
<dbReference type="KEGG" id="meiy:MIN45_P2263"/>
<evidence type="ECO:0000256" key="1">
    <source>
        <dbReference type="ARBA" id="ARBA00011245"/>
    </source>
</evidence>
<dbReference type="CDD" id="cd16325">
    <property type="entry name" value="LolA"/>
    <property type="match status" value="1"/>
</dbReference>
<dbReference type="RefSeq" id="WP_286292467.1">
    <property type="nucleotide sequence ID" value="NZ_AP024718.1"/>
</dbReference>
<evidence type="ECO:0000313" key="5">
    <source>
        <dbReference type="EMBL" id="BCX89889.1"/>
    </source>
</evidence>
<name>A0AAU9D4L7_9GAMM</name>
<reference evidence="6" key="1">
    <citation type="journal article" date="2024" name="Int. J. Syst. Evol. Microbiol.">
        <title>Methylomarinovum tepidoasis sp. nov., a moderately thermophilic methanotroph of the family Methylothermaceae isolated from a deep-sea hydrothermal field.</title>
        <authorList>
            <person name="Hirayama H."/>
            <person name="Takaki Y."/>
            <person name="Abe M."/>
            <person name="Miyazaki M."/>
            <person name="Uematsu K."/>
            <person name="Matsui Y."/>
            <person name="Takai K."/>
        </authorList>
    </citation>
    <scope>NUCLEOTIDE SEQUENCE [LARGE SCALE GENOMIC DNA]</scope>
    <source>
        <strain evidence="6">IN45</strain>
    </source>
</reference>
<sequence length="205" mass="23064">MAKRSGWIETGCWLLWLCALPAWGGDLAAKLALDHPRQFRYQEIRDLALLAKPWRGSGFMIADPDGTLVKLQLLPERLVLIATPEELLYHDPVAGERRRLALPSSLPQVQGIVLLQHLLRGDLEAVSRDFALEEQATETGWRLVLTPKRPGSPFRRVILGEDGKGRYLTVEERDGDRSLIRLTPDEAGAHLKVRIARLLQQARGE</sequence>
<keyword evidence="2" id="KW-0813">Transport</keyword>
<comment type="subunit">
    <text evidence="1">Monomer.</text>
</comment>
<dbReference type="Gene3D" id="2.50.20.10">
    <property type="entry name" value="Lipoprotein localisation LolA/LolB/LppX"/>
    <property type="match status" value="1"/>
</dbReference>